<dbReference type="Proteomes" id="UP000324101">
    <property type="component" value="Chromosome"/>
</dbReference>
<evidence type="ECO:0000313" key="3">
    <source>
        <dbReference type="Proteomes" id="UP000324101"/>
    </source>
</evidence>
<proteinExistence type="predicted"/>
<feature type="region of interest" description="Disordered" evidence="1">
    <location>
        <begin position="1"/>
        <end position="32"/>
    </location>
</feature>
<protein>
    <recommendedName>
        <fullName evidence="4">GNAT family N-acetyltransferase</fullName>
    </recommendedName>
</protein>
<dbReference type="InterPro" id="IPR016181">
    <property type="entry name" value="Acyl_CoA_acyltransferase"/>
</dbReference>
<gene>
    <name evidence="2" type="ORF">DEJ51_31085</name>
</gene>
<evidence type="ECO:0000256" key="1">
    <source>
        <dbReference type="SAM" id="MobiDB-lite"/>
    </source>
</evidence>
<evidence type="ECO:0000313" key="2">
    <source>
        <dbReference type="EMBL" id="QES58045.1"/>
    </source>
</evidence>
<reference evidence="2 3" key="1">
    <citation type="submission" date="2018-05" db="EMBL/GenBank/DDBJ databases">
        <title>Streptomyces venezuelae.</title>
        <authorList>
            <person name="Kim W."/>
            <person name="Lee N."/>
            <person name="Cho B.-K."/>
        </authorList>
    </citation>
    <scope>NUCLEOTIDE SEQUENCE [LARGE SCALE GENOMIC DNA]</scope>
    <source>
        <strain evidence="2 3">ATCC 21018</strain>
    </source>
</reference>
<organism evidence="2 3">
    <name type="scientific">Streptomyces venezuelae</name>
    <dbReference type="NCBI Taxonomy" id="54571"/>
    <lineage>
        <taxon>Bacteria</taxon>
        <taxon>Bacillati</taxon>
        <taxon>Actinomycetota</taxon>
        <taxon>Actinomycetes</taxon>
        <taxon>Kitasatosporales</taxon>
        <taxon>Streptomycetaceae</taxon>
        <taxon>Streptomyces</taxon>
    </lineage>
</organism>
<feature type="compositionally biased region" description="Basic and acidic residues" evidence="1">
    <location>
        <begin position="9"/>
        <end position="32"/>
    </location>
</feature>
<accession>A0A5P2DS79</accession>
<evidence type="ECO:0008006" key="4">
    <source>
        <dbReference type="Google" id="ProtNLM"/>
    </source>
</evidence>
<dbReference type="Gene3D" id="3.40.630.30">
    <property type="match status" value="1"/>
</dbReference>
<dbReference type="AlphaFoldDB" id="A0A5P2DS79"/>
<dbReference type="SUPFAM" id="SSF55729">
    <property type="entry name" value="Acyl-CoA N-acyltransferases (Nat)"/>
    <property type="match status" value="1"/>
</dbReference>
<sequence length="193" mass="22154">MYLMQQLTNEDREPVSRLIRDRQDHDEREGRPTWDDGSVLLRLLSAPDPATQLVGMWEDEQLVASLALHHGDPGGAWTDDERTEPSWGLRLVHTHPEHRRLGRLITLWAGDYAARQDQPPAWLRCSVRDMNVAWYLERTCGWAAVRRRQDPSGVLTCLQRAPEHIDHFDLMVATGTELWAEGMLRQVTSAADE</sequence>
<dbReference type="RefSeq" id="WP_190620783.1">
    <property type="nucleotide sequence ID" value="NZ_CP029189.1"/>
</dbReference>
<name>A0A5P2DS79_STRVZ</name>
<dbReference type="EMBL" id="CP029189">
    <property type="protein sequence ID" value="QES58045.1"/>
    <property type="molecule type" value="Genomic_DNA"/>
</dbReference>